<comment type="caution">
    <text evidence="2">The sequence shown here is derived from an EMBL/GenBank/DDBJ whole genome shotgun (WGS) entry which is preliminary data.</text>
</comment>
<evidence type="ECO:0000313" key="3">
    <source>
        <dbReference type="Proteomes" id="UP000249299"/>
    </source>
</evidence>
<gene>
    <name evidence="2" type="ORF">CH339_04135</name>
</gene>
<feature type="domain" description="AMP-dependent synthetase/ligase" evidence="1">
    <location>
        <begin position="46"/>
        <end position="424"/>
    </location>
</feature>
<dbReference type="EMBL" id="NPEV01000005">
    <property type="protein sequence ID" value="RAI29157.1"/>
    <property type="molecule type" value="Genomic_DNA"/>
</dbReference>
<dbReference type="Pfam" id="PF23562">
    <property type="entry name" value="AMP-binding_C_3"/>
    <property type="match status" value="1"/>
</dbReference>
<keyword evidence="3" id="KW-1185">Reference proteome</keyword>
<dbReference type="GO" id="GO:0016405">
    <property type="term" value="F:CoA-ligase activity"/>
    <property type="evidence" value="ECO:0007669"/>
    <property type="project" value="TreeGrafter"/>
</dbReference>
<dbReference type="Gene3D" id="3.40.50.12780">
    <property type="entry name" value="N-terminal domain of ligase-like"/>
    <property type="match status" value="1"/>
</dbReference>
<dbReference type="PANTHER" id="PTHR24096">
    <property type="entry name" value="LONG-CHAIN-FATTY-ACID--COA LIGASE"/>
    <property type="match status" value="1"/>
</dbReference>
<dbReference type="InterPro" id="IPR020845">
    <property type="entry name" value="AMP-binding_CS"/>
</dbReference>
<dbReference type="Proteomes" id="UP000249299">
    <property type="component" value="Unassembled WGS sequence"/>
</dbReference>
<dbReference type="NCBIfam" id="NF009232">
    <property type="entry name" value="PRK12582.1"/>
    <property type="match status" value="1"/>
</dbReference>
<dbReference type="InterPro" id="IPR000873">
    <property type="entry name" value="AMP-dep_synth/lig_dom"/>
</dbReference>
<reference evidence="2 3" key="1">
    <citation type="submission" date="2017-07" db="EMBL/GenBank/DDBJ databases">
        <title>Draft Genome Sequences of Select Purple Nonsulfur Bacteria.</title>
        <authorList>
            <person name="Lasarre B."/>
            <person name="Mckinlay J.B."/>
        </authorList>
    </citation>
    <scope>NUCLEOTIDE SEQUENCE [LARGE SCALE GENOMIC DNA]</scope>
    <source>
        <strain evidence="2 3">DSM 11290</strain>
    </source>
</reference>
<dbReference type="PANTHER" id="PTHR24096:SF420">
    <property type="entry name" value="LONG-CHAIN-FATTY-ACID--COA LIGASE-RELATED"/>
    <property type="match status" value="1"/>
</dbReference>
<evidence type="ECO:0000313" key="2">
    <source>
        <dbReference type="EMBL" id="RAI29157.1"/>
    </source>
</evidence>
<name>A0A327JSE4_9HYPH</name>
<organism evidence="2 3">
    <name type="scientific">Rhodobium orientis</name>
    <dbReference type="NCBI Taxonomy" id="34017"/>
    <lineage>
        <taxon>Bacteria</taxon>
        <taxon>Pseudomonadati</taxon>
        <taxon>Pseudomonadota</taxon>
        <taxon>Alphaproteobacteria</taxon>
        <taxon>Hyphomicrobiales</taxon>
        <taxon>Rhodobiaceae</taxon>
        <taxon>Rhodobium</taxon>
    </lineage>
</organism>
<dbReference type="Pfam" id="PF00501">
    <property type="entry name" value="AMP-binding"/>
    <property type="match status" value="1"/>
</dbReference>
<evidence type="ECO:0000259" key="1">
    <source>
        <dbReference type="Pfam" id="PF00501"/>
    </source>
</evidence>
<protein>
    <submittedName>
        <fullName evidence="2">Feruloyl-CoA synthase</fullName>
    </submittedName>
</protein>
<sequence length="609" mass="66511">MAIVERGSLEFAPARVERTELADGGFVLSSPMPLASYPDHVCACLHHWAERVPDRTFLAERDGEGAWRRVSYAEALHSVRAIAAALLARGITADTPVMLLSDNSIENGLLQLGSIYAGIPATPVSPAYSLMSEDHEKLNYIYDLVGPKLIFAADGARFEKALSSLDLTGVELVIAANEARPATHFSELLEAVPGAAVDSAYRSAGPDAPTKILFTSGSTGQPKGVINTHRMMVSNQQMMLQVWPFLERRPPVILDWLPWHHTFGGNHNFNMMLYNGGTLFIDHGKPVPGLIDRTIANLSDVAPTLYFNVPRGFDMVLPYLEEDERLRDYFFSELDLIFYAAAALPQNLWERLEQLSVAARGSKIPMTSSWGATETAPAVTNAHFPIERAGVIGLPLPGVDLKFTPNGDKLEMRVRGPLVTPGYYLRDDLTKAAFDDDGFYRIGDAGRLADPDNPEAGVVFDGRVAEDFKLMSGSWVSVGNIRVAAIAAGAPVIQDCVVTGHDRDEVGILVFPNVAGCAKLSGREPSTPLDELVVAEAVRDKLRRGIGHYNQTHAGSSLRIARVLIMTTPPSIDKNEITDKGYINQRAAIDNRADLVELLYSDDPRVMRL</sequence>
<dbReference type="OrthoDB" id="9803968at2"/>
<proteinExistence type="predicted"/>
<dbReference type="RefSeq" id="WP_111433013.1">
    <property type="nucleotide sequence ID" value="NZ_JACIGG010000005.1"/>
</dbReference>
<accession>A0A327JSE4</accession>
<dbReference type="SUPFAM" id="SSF56801">
    <property type="entry name" value="Acetyl-CoA synthetase-like"/>
    <property type="match status" value="1"/>
</dbReference>
<dbReference type="PROSITE" id="PS00455">
    <property type="entry name" value="AMP_BINDING"/>
    <property type="match status" value="1"/>
</dbReference>
<dbReference type="AlphaFoldDB" id="A0A327JSE4"/>
<dbReference type="InterPro" id="IPR042099">
    <property type="entry name" value="ANL_N_sf"/>
</dbReference>